<dbReference type="SUPFAM" id="SSF47090">
    <property type="entry name" value="PGBD-like"/>
    <property type="match status" value="1"/>
</dbReference>
<organism evidence="4 5">
    <name type="scientific">Sandarakinorhabdus fusca</name>
    <dbReference type="NCBI Taxonomy" id="1439888"/>
    <lineage>
        <taxon>Bacteria</taxon>
        <taxon>Pseudomonadati</taxon>
        <taxon>Pseudomonadota</taxon>
        <taxon>Alphaproteobacteria</taxon>
        <taxon>Sphingomonadales</taxon>
        <taxon>Sphingosinicellaceae</taxon>
        <taxon>Sandarakinorhabdus</taxon>
    </lineage>
</organism>
<dbReference type="InterPro" id="IPR036366">
    <property type="entry name" value="PGBDSf"/>
</dbReference>
<dbReference type="EMBL" id="WIOL01000002">
    <property type="protein sequence ID" value="MQT16831.1"/>
    <property type="molecule type" value="Genomic_DNA"/>
</dbReference>
<comment type="caution">
    <text evidence="4">The sequence shown here is derived from an EMBL/GenBank/DDBJ whole genome shotgun (WGS) entry which is preliminary data.</text>
</comment>
<reference evidence="4 5" key="1">
    <citation type="submission" date="2019-09" db="EMBL/GenBank/DDBJ databases">
        <title>Polymorphobacter sp. isolated from a lake in China.</title>
        <authorList>
            <person name="Liu Z."/>
        </authorList>
    </citation>
    <scope>NUCLEOTIDE SEQUENCE [LARGE SCALE GENOMIC DNA]</scope>
    <source>
        <strain evidence="4 5">D40P</strain>
    </source>
</reference>
<dbReference type="RefSeq" id="WP_152577286.1">
    <property type="nucleotide sequence ID" value="NZ_JAATJI010000001.1"/>
</dbReference>
<dbReference type="AlphaFoldDB" id="A0A7C9GR34"/>
<protein>
    <submittedName>
        <fullName evidence="4">TIGR02594 family protein</fullName>
    </submittedName>
</protein>
<dbReference type="Proteomes" id="UP000481327">
    <property type="component" value="Unassembled WGS sequence"/>
</dbReference>
<name>A0A7C9GR34_9SPHN</name>
<evidence type="ECO:0000256" key="1">
    <source>
        <dbReference type="SAM" id="MobiDB-lite"/>
    </source>
</evidence>
<dbReference type="Gene3D" id="1.10.101.10">
    <property type="entry name" value="PGBD-like superfamily/PGBD"/>
    <property type="match status" value="1"/>
</dbReference>
<dbReference type="InterPro" id="IPR007921">
    <property type="entry name" value="CHAP_dom"/>
</dbReference>
<proteinExistence type="predicted"/>
<dbReference type="InterPro" id="IPR036365">
    <property type="entry name" value="PGBD-like_sf"/>
</dbReference>
<feature type="domain" description="Peptidase C51" evidence="3">
    <location>
        <begin position="118"/>
        <end position="198"/>
    </location>
</feature>
<dbReference type="NCBIfam" id="TIGR02594">
    <property type="entry name" value="TIGR02594 family protein"/>
    <property type="match status" value="1"/>
</dbReference>
<dbReference type="OrthoDB" id="5395100at2"/>
<evidence type="ECO:0000313" key="4">
    <source>
        <dbReference type="EMBL" id="MQT16831.1"/>
    </source>
</evidence>
<dbReference type="SUPFAM" id="SSF54001">
    <property type="entry name" value="Cysteine proteinases"/>
    <property type="match status" value="1"/>
</dbReference>
<accession>A0A7C9GR34</accession>
<dbReference type="Pfam" id="PF01471">
    <property type="entry name" value="PG_binding_1"/>
    <property type="match status" value="1"/>
</dbReference>
<feature type="region of interest" description="Disordered" evidence="1">
    <location>
        <begin position="218"/>
        <end position="243"/>
    </location>
</feature>
<keyword evidence="5" id="KW-1185">Reference proteome</keyword>
<feature type="domain" description="Peptidoglycan binding-like" evidence="2">
    <location>
        <begin position="2"/>
        <end position="55"/>
    </location>
</feature>
<evidence type="ECO:0000259" key="2">
    <source>
        <dbReference type="Pfam" id="PF01471"/>
    </source>
</evidence>
<evidence type="ECO:0000313" key="5">
    <source>
        <dbReference type="Proteomes" id="UP000481327"/>
    </source>
</evidence>
<dbReference type="InterPro" id="IPR038765">
    <property type="entry name" value="Papain-like_cys_pep_sf"/>
</dbReference>
<dbReference type="InterPro" id="IPR013423">
    <property type="entry name" value="CHP02594"/>
</dbReference>
<sequence length="243" mass="25855">MNVTELQTALKSLGFDPGTIDGALGRNTVDAIKAFQTSRGIDPIGVVGPKTRAALAEALAAKTPKPAAAEPAESPLASLALPWLLEAQRCIGITEDKGPGSNPMLIGWGRRLKISYADDEIPWCGLFVAHCIGSQLPSELLPINPLGARNWARCGVDCAVPQPGAIMVFWRKSKTSGLGHVAFYVGEDDNSFHVLGGNQGDAVNVTRMPRARFLTARWPSTAPRPTGGPRRLRPDGALSENEQ</sequence>
<evidence type="ECO:0000259" key="3">
    <source>
        <dbReference type="Pfam" id="PF05257"/>
    </source>
</evidence>
<dbReference type="InterPro" id="IPR002477">
    <property type="entry name" value="Peptidoglycan-bd-like"/>
</dbReference>
<gene>
    <name evidence="4" type="ORF">F3168_06130</name>
</gene>
<dbReference type="Pfam" id="PF05257">
    <property type="entry name" value="CHAP"/>
    <property type="match status" value="1"/>
</dbReference>